<dbReference type="Proteomes" id="UP001253637">
    <property type="component" value="Segment"/>
</dbReference>
<dbReference type="EMBL" id="LC625835">
    <property type="protein sequence ID" value="BCU03840.1"/>
    <property type="molecule type" value="Genomic_DNA"/>
</dbReference>
<evidence type="ECO:0000313" key="4">
    <source>
        <dbReference type="Proteomes" id="UP001253637"/>
    </source>
</evidence>
<keyword evidence="2" id="KW-1133">Transmembrane helix</keyword>
<feature type="compositionally biased region" description="Basic and acidic residues" evidence="1">
    <location>
        <begin position="1"/>
        <end position="10"/>
    </location>
</feature>
<proteinExistence type="predicted"/>
<name>A0A811BR69_9VIRU</name>
<feature type="compositionally biased region" description="Basic residues" evidence="1">
    <location>
        <begin position="11"/>
        <end position="24"/>
    </location>
</feature>
<sequence>MPERERPAREIKKKRRVARHKGTRGRSLQSRILLSRGETAGARFGGAHVAVARTGGRRRRGRRPDRGVVGSPLRPLAAFPPSALGSFFFRFFFFRSFRSSFFAWAWATGAGAPLFFLSPL</sequence>
<organism evidence="3 4">
    <name type="scientific">Pandoravirus japonicus</name>
    <dbReference type="NCBI Taxonomy" id="2823154"/>
    <lineage>
        <taxon>Viruses</taxon>
        <taxon>Pandoravirus</taxon>
    </lineage>
</organism>
<accession>A0A811BR69</accession>
<feature type="region of interest" description="Disordered" evidence="1">
    <location>
        <begin position="1"/>
        <end position="26"/>
    </location>
</feature>
<evidence type="ECO:0000256" key="1">
    <source>
        <dbReference type="SAM" id="MobiDB-lite"/>
    </source>
</evidence>
<evidence type="ECO:0000313" key="3">
    <source>
        <dbReference type="EMBL" id="BCU03840.1"/>
    </source>
</evidence>
<evidence type="ECO:0000256" key="2">
    <source>
        <dbReference type="SAM" id="Phobius"/>
    </source>
</evidence>
<keyword evidence="2" id="KW-0472">Membrane</keyword>
<protein>
    <submittedName>
        <fullName evidence="3">Uncharacterized protein</fullName>
    </submittedName>
</protein>
<keyword evidence="2" id="KW-0812">Transmembrane</keyword>
<feature type="transmembrane region" description="Helical" evidence="2">
    <location>
        <begin position="101"/>
        <end position="118"/>
    </location>
</feature>
<reference evidence="3" key="1">
    <citation type="submission" date="2021-04" db="EMBL/GenBank/DDBJ databases">
        <title>Draft Genome Sequence of Pandoravirus japonicus, Isolated from the Sabaishi River of Niigata, Japan.</title>
        <authorList>
            <person name="Hosokawa N."/>
            <person name="Takahashi H."/>
            <person name="Aoki K."/>
            <person name="Takemura M."/>
        </authorList>
    </citation>
    <scope>NUCLEOTIDE SEQUENCE</scope>
</reference>